<evidence type="ECO:0000313" key="8">
    <source>
        <dbReference type="Proteomes" id="UP000528457"/>
    </source>
</evidence>
<evidence type="ECO:0000256" key="2">
    <source>
        <dbReference type="ARBA" id="ARBA00022519"/>
    </source>
</evidence>
<dbReference type="InParanoid" id="A0A7X0JV22"/>
<evidence type="ECO:0000256" key="5">
    <source>
        <dbReference type="ARBA" id="ARBA00023211"/>
    </source>
</evidence>
<dbReference type="InterPro" id="IPR004843">
    <property type="entry name" value="Calcineurin-like_PHP"/>
</dbReference>
<dbReference type="PANTHER" id="PTHR34990">
    <property type="entry name" value="UDP-2,3-DIACYLGLUCOSAMINE HYDROLASE-RELATED"/>
    <property type="match status" value="1"/>
</dbReference>
<dbReference type="AlphaFoldDB" id="A0A7X0JV22"/>
<keyword evidence="2" id="KW-0997">Cell inner membrane</keyword>
<feature type="domain" description="Calcineurin-like phosphoesterase" evidence="6">
    <location>
        <begin position="16"/>
        <end position="215"/>
    </location>
</feature>
<evidence type="ECO:0000256" key="3">
    <source>
        <dbReference type="ARBA" id="ARBA00022723"/>
    </source>
</evidence>
<dbReference type="Gene3D" id="3.60.21.10">
    <property type="match status" value="1"/>
</dbReference>
<dbReference type="InterPro" id="IPR029052">
    <property type="entry name" value="Metallo-depent_PP-like"/>
</dbReference>
<protein>
    <submittedName>
        <fullName evidence="7">UDP-2,3-diacylglucosamine pyrophosphatase LpxH</fullName>
    </submittedName>
</protein>
<dbReference type="GO" id="GO:0046872">
    <property type="term" value="F:metal ion binding"/>
    <property type="evidence" value="ECO:0007669"/>
    <property type="project" value="UniProtKB-KW"/>
</dbReference>
<sequence length="272" mass="31547">MPTSNHSPSMNPIQWRTLWISDVHLGTKDCKAELLNNFLKHHQAEELYLVGDILDGWRMQNGVYWQRSFTRLIRRILKLSKQGVPIHYITGNHDEFLRKYANNALDNIRLINRCVHTTKDGRRLLVIHGDQFDGVARAQRWLKYLGDKGYDLLMFLNRSYNRWRAKYGLGYWSLASFIKSRIKRAKIYIEEYENGVAYAAGKQGFDGVICGHIHHAAIKDINGIEYYNTGDWVESCTALAEDHQGQIHLLHWPELKSLHNEETEQLAQASAA</sequence>
<evidence type="ECO:0000313" key="7">
    <source>
        <dbReference type="EMBL" id="MBB6522808.1"/>
    </source>
</evidence>
<dbReference type="CDD" id="cd07398">
    <property type="entry name" value="MPP_YbbF-LpxH"/>
    <property type="match status" value="1"/>
</dbReference>
<accession>A0A7X0JV22</accession>
<name>A0A7X0JV22_9GAMM</name>
<evidence type="ECO:0000256" key="1">
    <source>
        <dbReference type="ARBA" id="ARBA00022475"/>
    </source>
</evidence>
<dbReference type="Pfam" id="PF00149">
    <property type="entry name" value="Metallophos"/>
    <property type="match status" value="1"/>
</dbReference>
<dbReference type="RefSeq" id="WP_166845174.1">
    <property type="nucleotide sequence ID" value="NZ_JAAONY010000002.1"/>
</dbReference>
<keyword evidence="4" id="KW-0472">Membrane</keyword>
<evidence type="ECO:0000256" key="4">
    <source>
        <dbReference type="ARBA" id="ARBA00023136"/>
    </source>
</evidence>
<dbReference type="GO" id="GO:0009245">
    <property type="term" value="P:lipid A biosynthetic process"/>
    <property type="evidence" value="ECO:0007669"/>
    <property type="project" value="TreeGrafter"/>
</dbReference>
<dbReference type="GO" id="GO:0016020">
    <property type="term" value="C:membrane"/>
    <property type="evidence" value="ECO:0007669"/>
    <property type="project" value="GOC"/>
</dbReference>
<keyword evidence="5" id="KW-0464">Manganese</keyword>
<dbReference type="PANTHER" id="PTHR34990:SF2">
    <property type="entry name" value="BLL8164 PROTEIN"/>
    <property type="match status" value="1"/>
</dbReference>
<dbReference type="Proteomes" id="UP000528457">
    <property type="component" value="Unassembled WGS sequence"/>
</dbReference>
<reference evidence="7 8" key="1">
    <citation type="submission" date="2020-08" db="EMBL/GenBank/DDBJ databases">
        <title>Genomic Encyclopedia of Type Strains, Phase IV (KMG-IV): sequencing the most valuable type-strain genomes for metagenomic binning, comparative biology and taxonomic classification.</title>
        <authorList>
            <person name="Goeker M."/>
        </authorList>
    </citation>
    <scope>NUCLEOTIDE SEQUENCE [LARGE SCALE GENOMIC DNA]</scope>
    <source>
        <strain evidence="7 8">DSM 22368</strain>
    </source>
</reference>
<keyword evidence="1" id="KW-1003">Cell membrane</keyword>
<proteinExistence type="predicted"/>
<comment type="caution">
    <text evidence="7">The sequence shown here is derived from an EMBL/GenBank/DDBJ whole genome shotgun (WGS) entry which is preliminary data.</text>
</comment>
<dbReference type="EMBL" id="JACHHT010000002">
    <property type="protein sequence ID" value="MBB6522808.1"/>
    <property type="molecule type" value="Genomic_DNA"/>
</dbReference>
<evidence type="ECO:0000259" key="6">
    <source>
        <dbReference type="Pfam" id="PF00149"/>
    </source>
</evidence>
<dbReference type="SUPFAM" id="SSF56300">
    <property type="entry name" value="Metallo-dependent phosphatases"/>
    <property type="match status" value="1"/>
</dbReference>
<keyword evidence="3" id="KW-0479">Metal-binding</keyword>
<gene>
    <name evidence="7" type="ORF">HNR48_003093</name>
</gene>
<dbReference type="InterPro" id="IPR043461">
    <property type="entry name" value="LpxH-like"/>
</dbReference>
<keyword evidence="8" id="KW-1185">Reference proteome</keyword>
<dbReference type="GO" id="GO:0008758">
    <property type="term" value="F:UDP-2,3-diacylglucosamine hydrolase activity"/>
    <property type="evidence" value="ECO:0007669"/>
    <property type="project" value="TreeGrafter"/>
</dbReference>
<organism evidence="7 8">
    <name type="scientific">Pseudoteredinibacter isoporae</name>
    <dbReference type="NCBI Taxonomy" id="570281"/>
    <lineage>
        <taxon>Bacteria</taxon>
        <taxon>Pseudomonadati</taxon>
        <taxon>Pseudomonadota</taxon>
        <taxon>Gammaproteobacteria</taxon>
        <taxon>Cellvibrionales</taxon>
        <taxon>Cellvibrionaceae</taxon>
        <taxon>Pseudoteredinibacter</taxon>
    </lineage>
</organism>